<dbReference type="InParanoid" id="A0A0C2TIW0"/>
<dbReference type="HOGENOM" id="CLU_1524737_0_0_1"/>
<dbReference type="AlphaFoldDB" id="A0A0C2TIW0"/>
<evidence type="ECO:0000313" key="1">
    <source>
        <dbReference type="EMBL" id="KIL66909.1"/>
    </source>
</evidence>
<dbReference type="Proteomes" id="UP000054549">
    <property type="component" value="Unassembled WGS sequence"/>
</dbReference>
<evidence type="ECO:0000313" key="2">
    <source>
        <dbReference type="Proteomes" id="UP000054549"/>
    </source>
</evidence>
<accession>A0A0C2TIW0</accession>
<sequence length="176" mass="20081">MQLMFKSLHTYLPGSLEFLFGRFRSSNRPSLSPLPPRPSARRPRQLIVRINTIPTEILLEIFLFIVSASLSDHESCFESRHSSSSFRIPNAPRPPSIYDPLTYVTDGAKSCSGALFSGVSFPIKISVVKSEWMRILPSRLWRVSPHSRPLSHPRKENDNDNDTSLLTIRFRICSRL</sequence>
<keyword evidence="2" id="KW-1185">Reference proteome</keyword>
<reference evidence="1 2" key="1">
    <citation type="submission" date="2014-04" db="EMBL/GenBank/DDBJ databases">
        <title>Evolutionary Origins and Diversification of the Mycorrhizal Mutualists.</title>
        <authorList>
            <consortium name="DOE Joint Genome Institute"/>
            <consortium name="Mycorrhizal Genomics Consortium"/>
            <person name="Kohler A."/>
            <person name="Kuo A."/>
            <person name="Nagy L.G."/>
            <person name="Floudas D."/>
            <person name="Copeland A."/>
            <person name="Barry K.W."/>
            <person name="Cichocki N."/>
            <person name="Veneault-Fourrey C."/>
            <person name="LaButti K."/>
            <person name="Lindquist E.A."/>
            <person name="Lipzen A."/>
            <person name="Lundell T."/>
            <person name="Morin E."/>
            <person name="Murat C."/>
            <person name="Riley R."/>
            <person name="Ohm R."/>
            <person name="Sun H."/>
            <person name="Tunlid A."/>
            <person name="Henrissat B."/>
            <person name="Grigoriev I.V."/>
            <person name="Hibbett D.S."/>
            <person name="Martin F."/>
        </authorList>
    </citation>
    <scope>NUCLEOTIDE SEQUENCE [LARGE SCALE GENOMIC DNA]</scope>
    <source>
        <strain evidence="1 2">Koide BX008</strain>
    </source>
</reference>
<organism evidence="1 2">
    <name type="scientific">Amanita muscaria (strain Koide BX008)</name>
    <dbReference type="NCBI Taxonomy" id="946122"/>
    <lineage>
        <taxon>Eukaryota</taxon>
        <taxon>Fungi</taxon>
        <taxon>Dikarya</taxon>
        <taxon>Basidiomycota</taxon>
        <taxon>Agaricomycotina</taxon>
        <taxon>Agaricomycetes</taxon>
        <taxon>Agaricomycetidae</taxon>
        <taxon>Agaricales</taxon>
        <taxon>Pluteineae</taxon>
        <taxon>Amanitaceae</taxon>
        <taxon>Amanita</taxon>
    </lineage>
</organism>
<protein>
    <submittedName>
        <fullName evidence="1">Uncharacterized protein</fullName>
    </submittedName>
</protein>
<name>A0A0C2TIW0_AMAMK</name>
<proteinExistence type="predicted"/>
<gene>
    <name evidence="1" type="ORF">M378DRAFT_354975</name>
</gene>
<dbReference type="EMBL" id="KN818234">
    <property type="protein sequence ID" value="KIL66909.1"/>
    <property type="molecule type" value="Genomic_DNA"/>
</dbReference>